<organism evidence="1">
    <name type="scientific">marine metagenome</name>
    <dbReference type="NCBI Taxonomy" id="408172"/>
    <lineage>
        <taxon>unclassified sequences</taxon>
        <taxon>metagenomes</taxon>
        <taxon>ecological metagenomes</taxon>
    </lineage>
</organism>
<dbReference type="AlphaFoldDB" id="A0A382SRR5"/>
<feature type="non-terminal residue" evidence="1">
    <location>
        <position position="163"/>
    </location>
</feature>
<name>A0A382SRR5_9ZZZZ</name>
<dbReference type="PROSITE" id="PS51257">
    <property type="entry name" value="PROKAR_LIPOPROTEIN"/>
    <property type="match status" value="1"/>
</dbReference>
<reference evidence="1" key="1">
    <citation type="submission" date="2018-05" db="EMBL/GenBank/DDBJ databases">
        <authorList>
            <person name="Lanie J.A."/>
            <person name="Ng W.-L."/>
            <person name="Kazmierczak K.M."/>
            <person name="Andrzejewski T.M."/>
            <person name="Davidsen T.M."/>
            <person name="Wayne K.J."/>
            <person name="Tettelin H."/>
            <person name="Glass J.I."/>
            <person name="Rusch D."/>
            <person name="Podicherti R."/>
            <person name="Tsui H.-C.T."/>
            <person name="Winkler M.E."/>
        </authorList>
    </citation>
    <scope>NUCLEOTIDE SEQUENCE</scope>
</reference>
<gene>
    <name evidence="1" type="ORF">METZ01_LOCUS364751</name>
</gene>
<evidence type="ECO:0000313" key="1">
    <source>
        <dbReference type="EMBL" id="SVD11897.1"/>
    </source>
</evidence>
<accession>A0A382SRR5</accession>
<proteinExistence type="predicted"/>
<protein>
    <submittedName>
        <fullName evidence="1">Uncharacterized protein</fullName>
    </submittedName>
</protein>
<sequence length="163" mass="16714">MRRALAVVGLLLVLLGGSACRVDATVTVDVADDGTGHVDVVIQLDAEAVDAIGGLDERVRVADLADAGWTVEGPHRTTGGLASETTDGATTGVTGAQVAVRKAFDHPDHLGAVLAEVVGPAAISDVLLVRQREFAETTWSLDGRIDLSAGLDLLADAELALVL</sequence>
<dbReference type="EMBL" id="UINC01130682">
    <property type="protein sequence ID" value="SVD11897.1"/>
    <property type="molecule type" value="Genomic_DNA"/>
</dbReference>